<dbReference type="KEGG" id="bnm:BALAC2494_01774"/>
<reference evidence="1 2" key="1">
    <citation type="journal article" date="2011" name="J. Bacteriol.">
        <title>Genome Sequence of the Probiotic Strain Bifidobacterium animalis subsp. lactis CNCM I-2494.</title>
        <authorList>
            <person name="Chervaux C."/>
            <person name="Grimaldi C."/>
            <person name="Bolotin A."/>
            <person name="Quinquis B."/>
            <person name="Legrain-Raspaud S."/>
            <person name="van Hylckama Vlieg J.E."/>
            <person name="Denariaz G."/>
            <person name="Smokvina T."/>
        </authorList>
    </citation>
    <scope>NUCLEOTIDE SEQUENCE [LARGE SCALE GENOMIC DNA]</scope>
    <source>
        <strain evidence="1 2">CNCM I-2494</strain>
    </source>
</reference>
<sequence>MLCTGKRHIAVDAGIFSARHSTGSLGTDICAGMSFTFPHNPSTACLVTAGITSFVNCSAPRGETTKSAYHFRNRLADYRANDETSVFLSPFTRLCAQ</sequence>
<gene>
    <name evidence="1" type="ORF">BALAC2494_01774</name>
</gene>
<dbReference type="AlphaFoldDB" id="A0A806FPJ7"/>
<protein>
    <submittedName>
        <fullName evidence="1">Uncharacterized protein</fullName>
    </submittedName>
</protein>
<proteinExistence type="predicted"/>
<evidence type="ECO:0000313" key="2">
    <source>
        <dbReference type="Proteomes" id="UP000008394"/>
    </source>
</evidence>
<name>A0A806FPJ7_BIFAN</name>
<evidence type="ECO:0000313" key="1">
    <source>
        <dbReference type="EMBL" id="AEK29758.1"/>
    </source>
</evidence>
<organism evidence="1 2">
    <name type="scientific">Bifidobacterium animalis subsp. lactis CNCM I-2494</name>
    <dbReference type="NCBI Taxonomy" id="1042403"/>
    <lineage>
        <taxon>Bacteria</taxon>
        <taxon>Bacillati</taxon>
        <taxon>Actinomycetota</taxon>
        <taxon>Actinomycetes</taxon>
        <taxon>Bifidobacteriales</taxon>
        <taxon>Bifidobacteriaceae</taxon>
        <taxon>Bifidobacterium</taxon>
    </lineage>
</organism>
<dbReference type="Proteomes" id="UP000008394">
    <property type="component" value="Chromosome"/>
</dbReference>
<dbReference type="EMBL" id="CP002915">
    <property type="protein sequence ID" value="AEK29758.1"/>
    <property type="molecule type" value="Genomic_DNA"/>
</dbReference>
<accession>A0A806FPJ7</accession>